<proteinExistence type="predicted"/>
<dbReference type="CDD" id="cd04301">
    <property type="entry name" value="NAT_SF"/>
    <property type="match status" value="1"/>
</dbReference>
<dbReference type="Pfam" id="PF00583">
    <property type="entry name" value="Acetyltransf_1"/>
    <property type="match status" value="1"/>
</dbReference>
<dbReference type="Proteomes" id="UP000029734">
    <property type="component" value="Unassembled WGS sequence"/>
</dbReference>
<dbReference type="PANTHER" id="PTHR42919:SF8">
    <property type="entry name" value="N-ALPHA-ACETYLTRANSFERASE 50"/>
    <property type="match status" value="1"/>
</dbReference>
<dbReference type="OrthoDB" id="9775804at2"/>
<dbReference type="InterPro" id="IPR016181">
    <property type="entry name" value="Acyl_CoA_acyltransferase"/>
</dbReference>
<protein>
    <recommendedName>
        <fullName evidence="3">N-acetyltransferase domain-containing protein</fullName>
    </recommendedName>
</protein>
<evidence type="ECO:0000256" key="2">
    <source>
        <dbReference type="ARBA" id="ARBA00023315"/>
    </source>
</evidence>
<evidence type="ECO:0000313" key="4">
    <source>
        <dbReference type="EMBL" id="KGE18429.1"/>
    </source>
</evidence>
<feature type="domain" description="N-acetyltransferase" evidence="3">
    <location>
        <begin position="150"/>
        <end position="283"/>
    </location>
</feature>
<evidence type="ECO:0000256" key="1">
    <source>
        <dbReference type="ARBA" id="ARBA00022679"/>
    </source>
</evidence>
<comment type="caution">
    <text evidence="4">The sequence shown here is derived from an EMBL/GenBank/DDBJ whole genome shotgun (WGS) entry which is preliminary data.</text>
</comment>
<gene>
    <name evidence="4" type="ORF">PWYN_28415</name>
</gene>
<keyword evidence="2" id="KW-0012">Acyltransferase</keyword>
<dbReference type="PROSITE" id="PS51186">
    <property type="entry name" value="GNAT"/>
    <property type="match status" value="1"/>
</dbReference>
<evidence type="ECO:0000259" key="3">
    <source>
        <dbReference type="PROSITE" id="PS51186"/>
    </source>
</evidence>
<accession>A0A098M787</accession>
<keyword evidence="1" id="KW-0808">Transferase</keyword>
<reference evidence="4 5" key="1">
    <citation type="submission" date="2014-08" db="EMBL/GenBank/DDBJ databases">
        <authorList>
            <person name="den Bakker H.C."/>
        </authorList>
    </citation>
    <scope>NUCLEOTIDE SEQUENCE [LARGE SCALE GENOMIC DNA]</scope>
    <source>
        <strain evidence="4 5">DSM 18334</strain>
    </source>
</reference>
<dbReference type="PANTHER" id="PTHR42919">
    <property type="entry name" value="N-ALPHA-ACETYLTRANSFERASE"/>
    <property type="match status" value="1"/>
</dbReference>
<dbReference type="GO" id="GO:0016747">
    <property type="term" value="F:acyltransferase activity, transferring groups other than amino-acyl groups"/>
    <property type="evidence" value="ECO:0007669"/>
    <property type="project" value="InterPro"/>
</dbReference>
<reference evidence="4 5" key="2">
    <citation type="submission" date="2014-10" db="EMBL/GenBank/DDBJ databases">
        <title>Comparative genomics of the Paenibacillus odorifer group.</title>
        <authorList>
            <person name="Tsai Y.-C."/>
            <person name="Martin N."/>
            <person name="Korlach J."/>
            <person name="Wiedmann M."/>
        </authorList>
    </citation>
    <scope>NUCLEOTIDE SEQUENCE [LARGE SCALE GENOMIC DNA]</scope>
    <source>
        <strain evidence="4 5">DSM 18334</strain>
    </source>
</reference>
<dbReference type="InterPro" id="IPR051556">
    <property type="entry name" value="N-term/lysine_N-AcTrnsfr"/>
</dbReference>
<dbReference type="SUPFAM" id="SSF55729">
    <property type="entry name" value="Acyl-CoA N-acyltransferases (Nat)"/>
    <property type="match status" value="1"/>
</dbReference>
<name>A0A098M787_9BACL</name>
<sequence>MDTEIREDILNLIEKISPQGRNFVNEEFNNNMVKVFYYNKSIDEHGVFCIAENNDCNIAYFSFLNEPNKEKYKDLLIAKMKPFIDEVNEKELCFNVYGKNVGVIEFVQNLGFKVDMEGYHLFYNRQEAPVISQSELIEKQFEDNMLDHLVELFDIGYFQLNKENGWQTDWYYTNSKVFQAGLQEKVRDDEFRSFWIGDQLIGAYIIDENYIRDIVVSPEYQNRGYGSTILAHCIKHMIEKKNVQKVCLRITKSNLSAKRLYERNHFEELACFAEHTFISKINT</sequence>
<dbReference type="InterPro" id="IPR000182">
    <property type="entry name" value="GNAT_dom"/>
</dbReference>
<dbReference type="Gene3D" id="3.40.630.30">
    <property type="match status" value="1"/>
</dbReference>
<dbReference type="EMBL" id="JQCR01000003">
    <property type="protein sequence ID" value="KGE18429.1"/>
    <property type="molecule type" value="Genomic_DNA"/>
</dbReference>
<keyword evidence="5" id="KW-1185">Reference proteome</keyword>
<dbReference type="AlphaFoldDB" id="A0A098M787"/>
<evidence type="ECO:0000313" key="5">
    <source>
        <dbReference type="Proteomes" id="UP000029734"/>
    </source>
</evidence>
<dbReference type="eggNOG" id="ENOG5033UA7">
    <property type="taxonomic scope" value="Bacteria"/>
</dbReference>
<organism evidence="4 5">
    <name type="scientific">Paenibacillus wynnii</name>
    <dbReference type="NCBI Taxonomy" id="268407"/>
    <lineage>
        <taxon>Bacteria</taxon>
        <taxon>Bacillati</taxon>
        <taxon>Bacillota</taxon>
        <taxon>Bacilli</taxon>
        <taxon>Bacillales</taxon>
        <taxon>Paenibacillaceae</taxon>
        <taxon>Paenibacillus</taxon>
    </lineage>
</organism>
<dbReference type="RefSeq" id="WP_036658604.1">
    <property type="nucleotide sequence ID" value="NZ_JQCR01000003.1"/>
</dbReference>